<organism evidence="3 4">
    <name type="scientific">Polaribacter marinivivus</name>
    <dbReference type="NCBI Taxonomy" id="1524260"/>
    <lineage>
        <taxon>Bacteria</taxon>
        <taxon>Pseudomonadati</taxon>
        <taxon>Bacteroidota</taxon>
        <taxon>Flavobacteriia</taxon>
        <taxon>Flavobacteriales</taxon>
        <taxon>Flavobacteriaceae</taxon>
    </lineage>
</organism>
<dbReference type="Pfam" id="PF03793">
    <property type="entry name" value="PASTA"/>
    <property type="match status" value="1"/>
</dbReference>
<accession>A0ABV8RBH3</accession>
<evidence type="ECO:0000313" key="4">
    <source>
        <dbReference type="Proteomes" id="UP001595826"/>
    </source>
</evidence>
<keyword evidence="4" id="KW-1185">Reference proteome</keyword>
<feature type="domain" description="PASTA" evidence="2">
    <location>
        <begin position="40"/>
        <end position="108"/>
    </location>
</feature>
<name>A0ABV8RBH3_9FLAO</name>
<feature type="transmembrane region" description="Helical" evidence="1">
    <location>
        <begin position="12"/>
        <end position="34"/>
    </location>
</feature>
<dbReference type="Proteomes" id="UP001595826">
    <property type="component" value="Unassembled WGS sequence"/>
</dbReference>
<protein>
    <submittedName>
        <fullName evidence="3">PASTA domain-containing protein</fullName>
    </submittedName>
</protein>
<dbReference type="Gene3D" id="3.30.10.20">
    <property type="match status" value="2"/>
</dbReference>
<keyword evidence="1" id="KW-0812">Transmembrane</keyword>
<reference evidence="4" key="1">
    <citation type="journal article" date="2019" name="Int. J. Syst. Evol. Microbiol.">
        <title>The Global Catalogue of Microorganisms (GCM) 10K type strain sequencing project: providing services to taxonomists for standard genome sequencing and annotation.</title>
        <authorList>
            <consortium name="The Broad Institute Genomics Platform"/>
            <consortium name="The Broad Institute Genome Sequencing Center for Infectious Disease"/>
            <person name="Wu L."/>
            <person name="Ma J."/>
        </authorList>
    </citation>
    <scope>NUCLEOTIDE SEQUENCE [LARGE SCALE GENOMIC DNA]</scope>
    <source>
        <strain evidence="4">CECT 8655</strain>
    </source>
</reference>
<keyword evidence="1" id="KW-0472">Membrane</keyword>
<dbReference type="EMBL" id="JBHSCY010000001">
    <property type="protein sequence ID" value="MFC4268609.1"/>
    <property type="molecule type" value="Genomic_DNA"/>
</dbReference>
<keyword evidence="1" id="KW-1133">Transmembrane helix</keyword>
<dbReference type="InterPro" id="IPR005543">
    <property type="entry name" value="PASTA_dom"/>
</dbReference>
<dbReference type="SUPFAM" id="SSF54184">
    <property type="entry name" value="Penicillin-binding protein 2x (pbp-2x), c-terminal domain"/>
    <property type="match status" value="1"/>
</dbReference>
<dbReference type="SMART" id="SM00740">
    <property type="entry name" value="PASTA"/>
    <property type="match status" value="2"/>
</dbReference>
<evidence type="ECO:0000313" key="3">
    <source>
        <dbReference type="EMBL" id="MFC4268609.1"/>
    </source>
</evidence>
<sequence>MSIFQFLKSKSFFKQIAIALISLVLLYFILNFWLNITTNHDQKIQVPDLHKITIDEAERKLKELDLDFKVIDSASYNPEYPKKSVIEQNPEAGEYVKEKRKIYLTLNPSKYRDITIPDLNGRTKRQAESELQAIGFIVGANYTYVRDLGKDVVRGLRHKGKIVNPNDKLPKNSIIDLVLGDGNK</sequence>
<dbReference type="CDD" id="cd06577">
    <property type="entry name" value="PASTA_pknB"/>
    <property type="match status" value="2"/>
</dbReference>
<gene>
    <name evidence="3" type="ORF">ACFOWD_06800</name>
</gene>
<feature type="domain" description="PASTA" evidence="2">
    <location>
        <begin position="110"/>
        <end position="181"/>
    </location>
</feature>
<evidence type="ECO:0000259" key="2">
    <source>
        <dbReference type="PROSITE" id="PS51178"/>
    </source>
</evidence>
<evidence type="ECO:0000256" key="1">
    <source>
        <dbReference type="SAM" id="Phobius"/>
    </source>
</evidence>
<dbReference type="PROSITE" id="PS51178">
    <property type="entry name" value="PASTA"/>
    <property type="match status" value="2"/>
</dbReference>
<proteinExistence type="predicted"/>
<dbReference type="RefSeq" id="WP_298992307.1">
    <property type="nucleotide sequence ID" value="NZ_JBHSCY010000001.1"/>
</dbReference>
<comment type="caution">
    <text evidence="3">The sequence shown here is derived from an EMBL/GenBank/DDBJ whole genome shotgun (WGS) entry which is preliminary data.</text>
</comment>